<evidence type="ECO:0000259" key="9">
    <source>
        <dbReference type="SMART" id="SM00249"/>
    </source>
</evidence>
<feature type="compositionally biased region" description="Basic and acidic residues" evidence="8">
    <location>
        <begin position="24"/>
        <end position="35"/>
    </location>
</feature>
<dbReference type="GO" id="GO:0005634">
    <property type="term" value="C:nucleus"/>
    <property type="evidence" value="ECO:0007669"/>
    <property type="project" value="TreeGrafter"/>
</dbReference>
<dbReference type="InterPro" id="IPR001965">
    <property type="entry name" value="Znf_PHD"/>
</dbReference>
<keyword evidence="12" id="KW-1185">Reference proteome</keyword>
<feature type="compositionally biased region" description="Basic and acidic residues" evidence="8">
    <location>
        <begin position="330"/>
        <end position="352"/>
    </location>
</feature>
<evidence type="ECO:0000256" key="5">
    <source>
        <dbReference type="ARBA" id="ARBA00022771"/>
    </source>
</evidence>
<dbReference type="SMART" id="SM00510">
    <property type="entry name" value="TFS2M"/>
    <property type="match status" value="1"/>
</dbReference>
<dbReference type="GO" id="GO:0001139">
    <property type="term" value="F:RNA polymerase II complex recruiting activity"/>
    <property type="evidence" value="ECO:0007669"/>
    <property type="project" value="TreeGrafter"/>
</dbReference>
<dbReference type="Gene3D" id="3.30.40.10">
    <property type="entry name" value="Zinc/RING finger domain, C3HC4 (zinc finger)"/>
    <property type="match status" value="1"/>
</dbReference>
<dbReference type="CDD" id="cd21538">
    <property type="entry name" value="SPOC_TFIIS"/>
    <property type="match status" value="1"/>
</dbReference>
<reference evidence="11" key="1">
    <citation type="submission" date="2023-03" db="EMBL/GenBank/DDBJ databases">
        <title>Mating type loci evolution in Malassezia.</title>
        <authorList>
            <person name="Coelho M.A."/>
        </authorList>
    </citation>
    <scope>NUCLEOTIDE SEQUENCE</scope>
    <source>
        <strain evidence="11">CBS 7876</strain>
    </source>
</reference>
<dbReference type="Proteomes" id="UP001214603">
    <property type="component" value="Chromosome 8"/>
</dbReference>
<feature type="compositionally biased region" description="Pro residues" evidence="8">
    <location>
        <begin position="376"/>
        <end position="398"/>
    </location>
</feature>
<feature type="compositionally biased region" description="Pro residues" evidence="8">
    <location>
        <begin position="806"/>
        <end position="821"/>
    </location>
</feature>
<dbReference type="Pfam" id="PF07500">
    <property type="entry name" value="TFIIS_M"/>
    <property type="match status" value="1"/>
</dbReference>
<dbReference type="GO" id="GO:0006368">
    <property type="term" value="P:transcription elongation by RNA polymerase II"/>
    <property type="evidence" value="ECO:0007669"/>
    <property type="project" value="TreeGrafter"/>
</dbReference>
<accession>A0AAF0IT55</accession>
<dbReference type="GO" id="GO:0006362">
    <property type="term" value="P:transcription elongation by RNA polymerase I"/>
    <property type="evidence" value="ECO:0007669"/>
    <property type="project" value="TreeGrafter"/>
</dbReference>
<dbReference type="PANTHER" id="PTHR11477">
    <property type="entry name" value="TRANSCRIPTION FACTOR S-II ZINC FINGER DOMAIN-CONTAINING PROTEIN"/>
    <property type="match status" value="1"/>
</dbReference>
<gene>
    <name evidence="11" type="primary">BYE1</name>
    <name evidence="11" type="ORF">MOBT1_003109</name>
</gene>
<dbReference type="InterPro" id="IPR012921">
    <property type="entry name" value="SPOC_C"/>
</dbReference>
<dbReference type="GO" id="GO:0031440">
    <property type="term" value="P:regulation of mRNA 3'-end processing"/>
    <property type="evidence" value="ECO:0007669"/>
    <property type="project" value="TreeGrafter"/>
</dbReference>
<feature type="compositionally biased region" description="Acidic residues" evidence="8">
    <location>
        <begin position="53"/>
        <end position="64"/>
    </location>
</feature>
<keyword evidence="5" id="KW-0863">Zinc-finger</keyword>
<evidence type="ECO:0000256" key="8">
    <source>
        <dbReference type="SAM" id="MobiDB-lite"/>
    </source>
</evidence>
<evidence type="ECO:0000259" key="10">
    <source>
        <dbReference type="SMART" id="SM00510"/>
    </source>
</evidence>
<evidence type="ECO:0000256" key="6">
    <source>
        <dbReference type="ARBA" id="ARBA00022833"/>
    </source>
</evidence>
<dbReference type="InterPro" id="IPR019787">
    <property type="entry name" value="Znf_PHD-finger"/>
</dbReference>
<dbReference type="InterPro" id="IPR019786">
    <property type="entry name" value="Zinc_finger_PHD-type_CS"/>
</dbReference>
<evidence type="ECO:0000313" key="11">
    <source>
        <dbReference type="EMBL" id="WFD04400.1"/>
    </source>
</evidence>
<feature type="compositionally biased region" description="Basic residues" evidence="8">
    <location>
        <begin position="36"/>
        <end position="49"/>
    </location>
</feature>
<dbReference type="PANTHER" id="PTHR11477:SF0">
    <property type="entry name" value="IP08861P-RELATED"/>
    <property type="match status" value="1"/>
</dbReference>
<dbReference type="AlphaFoldDB" id="A0AAF0IT55"/>
<feature type="compositionally biased region" description="Basic and acidic residues" evidence="8">
    <location>
        <begin position="430"/>
        <end position="439"/>
    </location>
</feature>
<feature type="region of interest" description="Disordered" evidence="8">
    <location>
        <begin position="120"/>
        <end position="208"/>
    </location>
</feature>
<feature type="compositionally biased region" description="Low complexity" evidence="8">
    <location>
        <begin position="456"/>
        <end position="466"/>
    </location>
</feature>
<evidence type="ECO:0000256" key="3">
    <source>
        <dbReference type="ARBA" id="ARBA00021616"/>
    </source>
</evidence>
<dbReference type="GO" id="GO:0031564">
    <property type="term" value="P:transcription antitermination"/>
    <property type="evidence" value="ECO:0007669"/>
    <property type="project" value="TreeGrafter"/>
</dbReference>
<sequence length="851" mass="90642">MASASESTSVRRGSRAKRPTQRFEPAEHAPKPVEKRPRRATAKSSRAKHRAEDDVEDDEAESDDEVYCICRKSNDGSPMICCSTCGEWYHFRCIGLTKRAAEDLDEYVCQACTEKEAKEEQRVQQKQADQEDEYKEEEHDNDDDDDDDDVDDDEEPADAEDAVDAADADDASESDSEPARKRARASTRSARPAARPSRPAARASGGAVVKDPVRAHVLKTFTEILAGLFAADGGADAEERATSYSEKLEQELHAALGQREKGRLYKERFRTLAFNLKDTHNTSLHMRITSGALTPAALAHLPNEELANDAIREATEKAKRDALQQSVLREQGDGPARKITHKGEVDIERDDAAPYVAPDPRPEMVEPAPKPEEPTPEPAPAPAAVPAPAEPSPSPGPARPAVNFAEAWKTAESADPPSPGFTYAVGGESPPHDEQPFLSESHDVDSALDTFLDAPAGADASAAGPAEPAPSTTPPGTPPQDSPAGRRLRSGALHTNPVVWDGVITMPEYTSAYVHARQLSQPAYAPTSSLWPALFAGAECMVEGRLPSQTAIDYLHQVRHSPRNDILLLALDAGGAAPAPERPHEASPMLYSSPSLEKLVRYFADKHRFGVLAPAPGMMGSLVKDFYIAPLRSDEPVPEWLYTLHPDGLGDAWAEQRPAHILIAVVVLFRAALEARVADDAAPEPEAPAPAPAPADAAPPGAAPAPVSLDTLLNVKPDAIQNLLSTLGSSTPPSAPGAPPVRPMPPGAPPLPGAPLPRPPLGPPGPLAGPGGPGPLPPPGAPGPRPMRQWGTGANATPTGWQAPGVAPPYPYPAPMPPMPGWTPSRGGWYGGNPEQTEGRRSGRSGRRSRR</sequence>
<dbReference type="Pfam" id="PF07744">
    <property type="entry name" value="SPOC"/>
    <property type="match status" value="1"/>
</dbReference>
<protein>
    <recommendedName>
        <fullName evidence="3">Transcription factor BYE1</fullName>
    </recommendedName>
</protein>
<dbReference type="SMART" id="SM00249">
    <property type="entry name" value="PHD"/>
    <property type="match status" value="1"/>
</dbReference>
<evidence type="ECO:0000256" key="1">
    <source>
        <dbReference type="ARBA" id="ARBA00002311"/>
    </source>
</evidence>
<feature type="compositionally biased region" description="Low complexity" evidence="8">
    <location>
        <begin position="186"/>
        <end position="204"/>
    </location>
</feature>
<dbReference type="GO" id="GO:0008270">
    <property type="term" value="F:zinc ion binding"/>
    <property type="evidence" value="ECO:0007669"/>
    <property type="project" value="UniProtKB-KW"/>
</dbReference>
<feature type="compositionally biased region" description="Pro residues" evidence="8">
    <location>
        <begin position="467"/>
        <end position="481"/>
    </location>
</feature>
<feature type="region of interest" description="Disordered" evidence="8">
    <location>
        <begin position="316"/>
        <end position="439"/>
    </location>
</feature>
<proteinExistence type="inferred from homology"/>
<feature type="compositionally biased region" description="Basic residues" evidence="8">
    <location>
        <begin position="842"/>
        <end position="851"/>
    </location>
</feature>
<feature type="compositionally biased region" description="Low complexity" evidence="8">
    <location>
        <begin position="694"/>
        <end position="706"/>
    </location>
</feature>
<feature type="compositionally biased region" description="Basic and acidic residues" evidence="8">
    <location>
        <begin position="360"/>
        <end position="373"/>
    </location>
</feature>
<keyword evidence="7" id="KW-0539">Nucleus</keyword>
<dbReference type="InterPro" id="IPR013083">
    <property type="entry name" value="Znf_RING/FYVE/PHD"/>
</dbReference>
<feature type="region of interest" description="Disordered" evidence="8">
    <location>
        <begin position="456"/>
        <end position="489"/>
    </location>
</feature>
<evidence type="ECO:0000256" key="7">
    <source>
        <dbReference type="ARBA" id="ARBA00023242"/>
    </source>
</evidence>
<feature type="domain" description="Zinc finger PHD-type" evidence="9">
    <location>
        <begin position="67"/>
        <end position="113"/>
    </location>
</feature>
<dbReference type="SUPFAM" id="SSF57903">
    <property type="entry name" value="FYVE/PHD zinc finger"/>
    <property type="match status" value="1"/>
</dbReference>
<dbReference type="InterPro" id="IPR036575">
    <property type="entry name" value="TFIIS_cen_dom_sf"/>
</dbReference>
<feature type="domain" description="TFIIS central" evidence="10">
    <location>
        <begin position="211"/>
        <end position="317"/>
    </location>
</feature>
<feature type="region of interest" description="Disordered" evidence="8">
    <location>
        <begin position="1"/>
        <end position="64"/>
    </location>
</feature>
<evidence type="ECO:0000256" key="2">
    <source>
        <dbReference type="ARBA" id="ARBA00011050"/>
    </source>
</evidence>
<organism evidence="11 12">
    <name type="scientific">Malassezia obtusa</name>
    <dbReference type="NCBI Taxonomy" id="76774"/>
    <lineage>
        <taxon>Eukaryota</taxon>
        <taxon>Fungi</taxon>
        <taxon>Dikarya</taxon>
        <taxon>Basidiomycota</taxon>
        <taxon>Ustilaginomycotina</taxon>
        <taxon>Malasseziomycetes</taxon>
        <taxon>Malasseziales</taxon>
        <taxon>Malasseziaceae</taxon>
        <taxon>Malassezia</taxon>
    </lineage>
</organism>
<evidence type="ECO:0000313" key="12">
    <source>
        <dbReference type="Proteomes" id="UP001214603"/>
    </source>
</evidence>
<feature type="region of interest" description="Disordered" evidence="8">
    <location>
        <begin position="680"/>
        <end position="708"/>
    </location>
</feature>
<feature type="compositionally biased region" description="Acidic residues" evidence="8">
    <location>
        <begin position="130"/>
        <end position="176"/>
    </location>
</feature>
<name>A0AAF0IT55_9BASI</name>
<keyword evidence="4" id="KW-0479">Metal-binding</keyword>
<dbReference type="EMBL" id="CP119941">
    <property type="protein sequence ID" value="WFD04400.1"/>
    <property type="molecule type" value="Genomic_DNA"/>
</dbReference>
<dbReference type="InterPro" id="IPR003618">
    <property type="entry name" value="TFIIS_cen_dom"/>
</dbReference>
<feature type="compositionally biased region" description="Polar residues" evidence="8">
    <location>
        <begin position="1"/>
        <end position="11"/>
    </location>
</feature>
<dbReference type="GO" id="GO:0000977">
    <property type="term" value="F:RNA polymerase II transcription regulatory region sequence-specific DNA binding"/>
    <property type="evidence" value="ECO:0007669"/>
    <property type="project" value="TreeGrafter"/>
</dbReference>
<dbReference type="PROSITE" id="PS01359">
    <property type="entry name" value="ZF_PHD_1"/>
    <property type="match status" value="1"/>
</dbReference>
<dbReference type="Gene3D" id="1.10.472.30">
    <property type="entry name" value="Transcription elongation factor S-II, central domain"/>
    <property type="match status" value="1"/>
</dbReference>
<evidence type="ECO:0000256" key="4">
    <source>
        <dbReference type="ARBA" id="ARBA00022723"/>
    </source>
</evidence>
<feature type="region of interest" description="Disordered" evidence="8">
    <location>
        <begin position="724"/>
        <end position="851"/>
    </location>
</feature>
<feature type="compositionally biased region" description="Pro residues" evidence="8">
    <location>
        <begin position="733"/>
        <end position="785"/>
    </location>
</feature>
<comment type="similarity">
    <text evidence="2">Belongs to the BYE1 family.</text>
</comment>
<comment type="function">
    <text evidence="1">Negative regulator of transcription elongation.</text>
</comment>
<keyword evidence="6" id="KW-0862">Zinc</keyword>
<dbReference type="InterPro" id="IPR011011">
    <property type="entry name" value="Znf_FYVE_PHD"/>
</dbReference>
<dbReference type="Pfam" id="PF00628">
    <property type="entry name" value="PHD"/>
    <property type="match status" value="1"/>
</dbReference>
<dbReference type="SUPFAM" id="SSF46942">
    <property type="entry name" value="Elongation factor TFIIS domain 2"/>
    <property type="match status" value="1"/>
</dbReference>